<proteinExistence type="predicted"/>
<reference evidence="1" key="2">
    <citation type="submission" date="2021-03" db="UniProtKB">
        <authorList>
            <consortium name="EnsemblPlants"/>
        </authorList>
    </citation>
    <scope>IDENTIFICATION</scope>
</reference>
<dbReference type="EMBL" id="UZAU01000280">
    <property type="status" value="NOT_ANNOTATED_CDS"/>
    <property type="molecule type" value="Genomic_DNA"/>
</dbReference>
<dbReference type="AlphaFoldDB" id="A0A803QZT7"/>
<keyword evidence="2" id="KW-1185">Reference proteome</keyword>
<evidence type="ECO:0000313" key="2">
    <source>
        <dbReference type="Proteomes" id="UP000596661"/>
    </source>
</evidence>
<dbReference type="EnsemblPlants" id="novel_model_3369_5bd9a17a">
    <property type="protein sequence ID" value="cds.novel_model_3369_5bd9a17a"/>
    <property type="gene ID" value="novel_gene_1787_5bd9a17a"/>
</dbReference>
<dbReference type="Gramene" id="novel_model_3369_5bd9a17a">
    <property type="protein sequence ID" value="cds.novel_model_3369_5bd9a17a"/>
    <property type="gene ID" value="novel_gene_1787_5bd9a17a"/>
</dbReference>
<organism evidence="1 2">
    <name type="scientific">Cannabis sativa</name>
    <name type="common">Hemp</name>
    <name type="synonym">Marijuana</name>
    <dbReference type="NCBI Taxonomy" id="3483"/>
    <lineage>
        <taxon>Eukaryota</taxon>
        <taxon>Viridiplantae</taxon>
        <taxon>Streptophyta</taxon>
        <taxon>Embryophyta</taxon>
        <taxon>Tracheophyta</taxon>
        <taxon>Spermatophyta</taxon>
        <taxon>Magnoliopsida</taxon>
        <taxon>eudicotyledons</taxon>
        <taxon>Gunneridae</taxon>
        <taxon>Pentapetalae</taxon>
        <taxon>rosids</taxon>
        <taxon>fabids</taxon>
        <taxon>Rosales</taxon>
        <taxon>Cannabaceae</taxon>
        <taxon>Cannabis</taxon>
    </lineage>
</organism>
<protein>
    <submittedName>
        <fullName evidence="1">Uncharacterized protein</fullName>
    </submittedName>
</protein>
<dbReference type="Proteomes" id="UP000596661">
    <property type="component" value="Chromosome 3"/>
</dbReference>
<name>A0A803QZT7_CANSA</name>
<sequence>MRSSRSKNLQNRGCLITPKLVVTGCPNTPQKHRAASSYITLQCTARLQTQIQKPSSPIPRN</sequence>
<evidence type="ECO:0000313" key="1">
    <source>
        <dbReference type="EnsemblPlants" id="cds.novel_model_3369_5bd9a17a"/>
    </source>
</evidence>
<reference evidence="1" key="1">
    <citation type="submission" date="2018-11" db="EMBL/GenBank/DDBJ databases">
        <authorList>
            <person name="Grassa J C."/>
        </authorList>
    </citation>
    <scope>NUCLEOTIDE SEQUENCE [LARGE SCALE GENOMIC DNA]</scope>
</reference>
<accession>A0A803QZT7</accession>